<sequence>MKTGFLFCFLGLTLCISIDSFSQTGNLSGQLKFEDGKPVMFATVYIESVKMHGLSDEKGNYTIQNIPFGKHSVQISSIEIEKKEIEVEIGADNESLTTILKRSGDTNLEEVQVYGESYKTQIEKSGFAVNVIDTQEASLRNIQTNELLNTTVGVKIRQNGGLGSEVNYSLNGLSGNAVRIFIDGIPISAYGNSFNLNSIPPSMIKEIEVYKGVVPGHLADDALGGAINIVLQNSTQSNFNASVSYGSFNTFQASVNGQYRFKESGFTVKGSLFHNYSDNDYKVSGRSVVVTGLGGVQTPIEARRFNDAYRSTGGMIQIGYTDVKWADQFLIGFTGSSDYKEIQHGAFMTIMPYKGRFMESDAKLMNLTYQKRDLFVKGLDLNVNGLYGKRNRILSDTLSWAYAWNGERAIDFRGDEYQYPWRSQQEGGPTLSTINRDVASIRSGLSYTLNNHHKLLLNHVYSSIDRVDSDVLRSVLENTFRGTRDLQKNILSLTYELNALDGRLKANVFGKYYQQETINIDPEIDPETNEIIDDITKASTKDEGYGFTLSYALKPTITLLTSAEKAIRLPNESEVFGNDGDNVVANPSIRPELSNNFNLGFRFGTFRLEKHDFTVSTNLFTRNIKDRIGLPIETSLNVNDEIILYENQGNGTSKGFEAQLDYTYNNNFGVNFNVSRFDLKIVNRGVEIDVPNTPFFTMNGSLRYSFENLIQKDSRLNLFYTLYFTDEFSYLVPQGSNTVGDEFFEVPQQLAQDLGLSYVFPSNRHVMSFDIKNIFDKPVYDNLSVQKPGRAFYLKLNYRINNY</sequence>
<dbReference type="AlphaFoldDB" id="A0A841MJ80"/>
<dbReference type="PROSITE" id="PS52016">
    <property type="entry name" value="TONB_DEPENDENT_REC_3"/>
    <property type="match status" value="1"/>
</dbReference>
<accession>A0A841MJ80</accession>
<dbReference type="Pfam" id="PF07715">
    <property type="entry name" value="Plug"/>
    <property type="match status" value="1"/>
</dbReference>
<dbReference type="EMBL" id="JACIJO010000003">
    <property type="protein sequence ID" value="MBB6328352.1"/>
    <property type="molecule type" value="Genomic_DNA"/>
</dbReference>
<dbReference type="GO" id="GO:0044718">
    <property type="term" value="P:siderophore transmembrane transport"/>
    <property type="evidence" value="ECO:0007669"/>
    <property type="project" value="TreeGrafter"/>
</dbReference>
<dbReference type="PANTHER" id="PTHR30069:SF29">
    <property type="entry name" value="HEMOGLOBIN AND HEMOGLOBIN-HAPTOGLOBIN-BINDING PROTEIN 1-RELATED"/>
    <property type="match status" value="1"/>
</dbReference>
<dbReference type="InterPro" id="IPR012910">
    <property type="entry name" value="Plug_dom"/>
</dbReference>
<comment type="subcellular location">
    <subcellularLocation>
        <location evidence="1 8">Cell outer membrane</location>
        <topology evidence="1 8">Multi-pass membrane protein</topology>
    </subcellularLocation>
</comment>
<dbReference type="InterPro" id="IPR039426">
    <property type="entry name" value="TonB-dep_rcpt-like"/>
</dbReference>
<comment type="caution">
    <text evidence="10">The sequence shown here is derived from an EMBL/GenBank/DDBJ whole genome shotgun (WGS) entry which is preliminary data.</text>
</comment>
<evidence type="ECO:0000259" key="9">
    <source>
        <dbReference type="Pfam" id="PF07715"/>
    </source>
</evidence>
<dbReference type="GO" id="GO:0009279">
    <property type="term" value="C:cell outer membrane"/>
    <property type="evidence" value="ECO:0007669"/>
    <property type="project" value="UniProtKB-SubCell"/>
</dbReference>
<keyword evidence="7 8" id="KW-0998">Cell outer membrane</keyword>
<dbReference type="InterPro" id="IPR036942">
    <property type="entry name" value="Beta-barrel_TonB_sf"/>
</dbReference>
<gene>
    <name evidence="10" type="ORF">FHS59_003995</name>
</gene>
<dbReference type="GO" id="GO:0015344">
    <property type="term" value="F:siderophore uptake transmembrane transporter activity"/>
    <property type="evidence" value="ECO:0007669"/>
    <property type="project" value="TreeGrafter"/>
</dbReference>
<dbReference type="SUPFAM" id="SSF56935">
    <property type="entry name" value="Porins"/>
    <property type="match status" value="1"/>
</dbReference>
<keyword evidence="6 8" id="KW-0472">Membrane</keyword>
<evidence type="ECO:0000256" key="6">
    <source>
        <dbReference type="ARBA" id="ARBA00023136"/>
    </source>
</evidence>
<keyword evidence="10" id="KW-0675">Receptor</keyword>
<evidence type="ECO:0000256" key="5">
    <source>
        <dbReference type="ARBA" id="ARBA00022729"/>
    </source>
</evidence>
<dbReference type="PANTHER" id="PTHR30069">
    <property type="entry name" value="TONB-DEPENDENT OUTER MEMBRANE RECEPTOR"/>
    <property type="match status" value="1"/>
</dbReference>
<evidence type="ECO:0000256" key="3">
    <source>
        <dbReference type="ARBA" id="ARBA00022452"/>
    </source>
</evidence>
<organism evidence="10 11">
    <name type="scientific">Algoriphagus iocasae</name>
    <dbReference type="NCBI Taxonomy" id="1836499"/>
    <lineage>
        <taxon>Bacteria</taxon>
        <taxon>Pseudomonadati</taxon>
        <taxon>Bacteroidota</taxon>
        <taxon>Cytophagia</taxon>
        <taxon>Cytophagales</taxon>
        <taxon>Cyclobacteriaceae</taxon>
        <taxon>Algoriphagus</taxon>
    </lineage>
</organism>
<evidence type="ECO:0000256" key="8">
    <source>
        <dbReference type="PROSITE-ProRule" id="PRU01360"/>
    </source>
</evidence>
<dbReference type="InterPro" id="IPR037066">
    <property type="entry name" value="Plug_dom_sf"/>
</dbReference>
<dbReference type="Gene3D" id="2.40.170.20">
    <property type="entry name" value="TonB-dependent receptor, beta-barrel domain"/>
    <property type="match status" value="1"/>
</dbReference>
<evidence type="ECO:0000256" key="2">
    <source>
        <dbReference type="ARBA" id="ARBA00022448"/>
    </source>
</evidence>
<dbReference type="Pfam" id="PF13715">
    <property type="entry name" value="CarbopepD_reg_2"/>
    <property type="match status" value="1"/>
</dbReference>
<keyword evidence="2 8" id="KW-0813">Transport</keyword>
<name>A0A841MJ80_9BACT</name>
<keyword evidence="3 8" id="KW-1134">Transmembrane beta strand</keyword>
<evidence type="ECO:0000313" key="10">
    <source>
        <dbReference type="EMBL" id="MBB6328352.1"/>
    </source>
</evidence>
<protein>
    <submittedName>
        <fullName evidence="10">Outer membrane receptor protein involved in Fe transport</fullName>
    </submittedName>
</protein>
<keyword evidence="4 8" id="KW-0812">Transmembrane</keyword>
<evidence type="ECO:0000256" key="7">
    <source>
        <dbReference type="ARBA" id="ARBA00023237"/>
    </source>
</evidence>
<keyword evidence="5" id="KW-0732">Signal</keyword>
<dbReference type="SUPFAM" id="SSF49452">
    <property type="entry name" value="Starch-binding domain-like"/>
    <property type="match status" value="1"/>
</dbReference>
<evidence type="ECO:0000256" key="4">
    <source>
        <dbReference type="ARBA" id="ARBA00022692"/>
    </source>
</evidence>
<dbReference type="Proteomes" id="UP000588604">
    <property type="component" value="Unassembled WGS sequence"/>
</dbReference>
<dbReference type="InterPro" id="IPR013784">
    <property type="entry name" value="Carb-bd-like_fold"/>
</dbReference>
<dbReference type="RefSeq" id="WP_184497277.1">
    <property type="nucleotide sequence ID" value="NZ_JACIJO010000003.1"/>
</dbReference>
<proteinExistence type="inferred from homology"/>
<evidence type="ECO:0000313" key="11">
    <source>
        <dbReference type="Proteomes" id="UP000588604"/>
    </source>
</evidence>
<dbReference type="Gene3D" id="2.170.130.10">
    <property type="entry name" value="TonB-dependent receptor, plug domain"/>
    <property type="match status" value="1"/>
</dbReference>
<comment type="similarity">
    <text evidence="8">Belongs to the TonB-dependent receptor family.</text>
</comment>
<reference evidence="10 11" key="1">
    <citation type="submission" date="2020-08" db="EMBL/GenBank/DDBJ databases">
        <title>Genomic Encyclopedia of Type Strains, Phase IV (KMG-IV): sequencing the most valuable type-strain genomes for metagenomic binning, comparative biology and taxonomic classification.</title>
        <authorList>
            <person name="Goeker M."/>
        </authorList>
    </citation>
    <scope>NUCLEOTIDE SEQUENCE [LARGE SCALE GENOMIC DNA]</scope>
    <source>
        <strain evidence="10 11">DSM 102044</strain>
    </source>
</reference>
<feature type="domain" description="TonB-dependent receptor plug" evidence="9">
    <location>
        <begin position="124"/>
        <end position="225"/>
    </location>
</feature>
<keyword evidence="11" id="KW-1185">Reference proteome</keyword>
<evidence type="ECO:0000256" key="1">
    <source>
        <dbReference type="ARBA" id="ARBA00004571"/>
    </source>
</evidence>
<dbReference type="GO" id="GO:0030246">
    <property type="term" value="F:carbohydrate binding"/>
    <property type="evidence" value="ECO:0007669"/>
    <property type="project" value="InterPro"/>
</dbReference>